<keyword evidence="3" id="KW-1185">Reference proteome</keyword>
<keyword evidence="1" id="KW-0812">Transmembrane</keyword>
<dbReference type="PROSITE" id="PS51257">
    <property type="entry name" value="PROKAR_LIPOPROTEIN"/>
    <property type="match status" value="1"/>
</dbReference>
<gene>
    <name evidence="2" type="ORF">M5D96_012003</name>
</gene>
<dbReference type="Proteomes" id="UP001059596">
    <property type="component" value="Unassembled WGS sequence"/>
</dbReference>
<keyword evidence="1" id="KW-1133">Transmembrane helix</keyword>
<dbReference type="AlphaFoldDB" id="A0A9Q0BJV8"/>
<name>A0A9Q0BJV8_9MUSC</name>
<accession>A0A9Q0BJV8</accession>
<keyword evidence="1" id="KW-0472">Membrane</keyword>
<feature type="transmembrane region" description="Helical" evidence="1">
    <location>
        <begin position="109"/>
        <end position="128"/>
    </location>
</feature>
<feature type="transmembrane region" description="Helical" evidence="1">
    <location>
        <begin position="148"/>
        <end position="167"/>
    </location>
</feature>
<feature type="transmembrane region" description="Helical" evidence="1">
    <location>
        <begin position="78"/>
        <end position="97"/>
    </location>
</feature>
<dbReference type="OrthoDB" id="7844049at2759"/>
<evidence type="ECO:0000256" key="1">
    <source>
        <dbReference type="SAM" id="Phobius"/>
    </source>
</evidence>
<reference evidence="2" key="1">
    <citation type="journal article" date="2023" name="Genome Biol. Evol.">
        <title>Long-read-based Genome Assembly of Drosophila gunungcola Reveals Fewer Chemosensory Genes in Flower-breeding Species.</title>
        <authorList>
            <person name="Negi A."/>
            <person name="Liao B.Y."/>
            <person name="Yeh S.D."/>
        </authorList>
    </citation>
    <scope>NUCLEOTIDE SEQUENCE</scope>
    <source>
        <strain evidence="2">Sukarami</strain>
    </source>
</reference>
<feature type="transmembrane region" description="Helical" evidence="1">
    <location>
        <begin position="7"/>
        <end position="27"/>
    </location>
</feature>
<proteinExistence type="predicted"/>
<protein>
    <submittedName>
        <fullName evidence="2">Uncharacterized protein</fullName>
    </submittedName>
</protein>
<organism evidence="2 3">
    <name type="scientific">Drosophila gunungcola</name>
    <name type="common">fruit fly</name>
    <dbReference type="NCBI Taxonomy" id="103775"/>
    <lineage>
        <taxon>Eukaryota</taxon>
        <taxon>Metazoa</taxon>
        <taxon>Ecdysozoa</taxon>
        <taxon>Arthropoda</taxon>
        <taxon>Hexapoda</taxon>
        <taxon>Insecta</taxon>
        <taxon>Pterygota</taxon>
        <taxon>Neoptera</taxon>
        <taxon>Endopterygota</taxon>
        <taxon>Diptera</taxon>
        <taxon>Brachycera</taxon>
        <taxon>Muscomorpha</taxon>
        <taxon>Ephydroidea</taxon>
        <taxon>Drosophilidae</taxon>
        <taxon>Drosophila</taxon>
        <taxon>Sophophora</taxon>
    </lineage>
</organism>
<evidence type="ECO:0000313" key="3">
    <source>
        <dbReference type="Proteomes" id="UP001059596"/>
    </source>
</evidence>
<comment type="caution">
    <text evidence="2">The sequence shown here is derived from an EMBL/GenBank/DDBJ whole genome shotgun (WGS) entry which is preliminary data.</text>
</comment>
<dbReference type="EMBL" id="JAMKOV010000044">
    <property type="protein sequence ID" value="KAI8035192.1"/>
    <property type="molecule type" value="Genomic_DNA"/>
</dbReference>
<evidence type="ECO:0000313" key="2">
    <source>
        <dbReference type="EMBL" id="KAI8035192.1"/>
    </source>
</evidence>
<sequence>MCKELGLCCGLLSLGAFISCFVVLHMLNKIIHIHLDTAMHVSIPLEANDVEVFGSGCQNTLIVNNLDAPHLSWLELFYMRWTVVFTLVYSFAATLLNRAKYLGDFQINLATSNAMILMGSLLSVVLLLATVDLHHREHFMKLWCNDFIIYHLYYIAITTAVSVVFFITHSCQKHLSE</sequence>